<sequence length="399" mass="44846">MHAVDGLEARFFALQAFLNTHEGLWKPRPFTHLQLPWETQHPALAQWLRSQSLEDAEAAAEVPVPAQAPELLRGLAEQGLALSQLGSLPTLELPPALHRLEREVPGRKWEQVEAFSRHLPFAHSVTHWVDWCGGKGHLGRRLVQPGQALTCLEWDPALVSAGQALSDHHRLHARHQLQDVLAADTPLQPHHVPVALHACGDLHVRLLQKAVEQGCGHLALAPCCYNRTQADAYVPLSDAGRTRPLILNREDLALTASETVTAGARERRQRDTSMARRLGFDLVQRHVRGQNAYLPTPSLPAHWLNETFAQYCLHLAALKGVALSPNEAWSTWEAQGWQRLAQVRNLERVRNLFRRPLELWLVLDRALYLREHGYDVQVGLFCEPRLTPRNLMVLASKPG</sequence>
<dbReference type="PANTHER" id="PTHR13369:SF0">
    <property type="entry name" value="GLUTATHIONE S-TRANSFERASE C-TERMINAL DOMAIN-CONTAINING PROTEIN"/>
    <property type="match status" value="1"/>
</dbReference>
<proteinExistence type="predicted"/>
<keyword evidence="3" id="KW-1185">Reference proteome</keyword>
<comment type="caution">
    <text evidence="2">The sequence shown here is derived from an EMBL/GenBank/DDBJ whole genome shotgun (WGS) entry which is preliminary data.</text>
</comment>
<organism evidence="2 3">
    <name type="scientific">Pseudomonas quercus</name>
    <dbReference type="NCBI Taxonomy" id="2722792"/>
    <lineage>
        <taxon>Bacteria</taxon>
        <taxon>Pseudomonadati</taxon>
        <taxon>Pseudomonadota</taxon>
        <taxon>Gammaproteobacteria</taxon>
        <taxon>Pseudomonadales</taxon>
        <taxon>Pseudomonadaceae</taxon>
        <taxon>Pseudomonas</taxon>
    </lineage>
</organism>
<gene>
    <name evidence="2" type="ORF">HBH25_07690</name>
</gene>
<protein>
    <submittedName>
        <fullName evidence="2">Methyltransferase</fullName>
    </submittedName>
</protein>
<evidence type="ECO:0000259" key="1">
    <source>
        <dbReference type="Pfam" id="PF13679"/>
    </source>
</evidence>
<dbReference type="InterPro" id="IPR025714">
    <property type="entry name" value="Methyltranfer_dom"/>
</dbReference>
<reference evidence="2 3" key="1">
    <citation type="submission" date="2020-03" db="EMBL/GenBank/DDBJ databases">
        <authorList>
            <person name="Wang L."/>
            <person name="He N."/>
            <person name="Li Y."/>
            <person name="Fang Y."/>
            <person name="Zhang F."/>
        </authorList>
    </citation>
    <scope>NUCLEOTIDE SEQUENCE [LARGE SCALE GENOMIC DNA]</scope>
    <source>
        <strain evidence="3">hsmgli-8</strain>
    </source>
</reference>
<dbReference type="Pfam" id="PF13679">
    <property type="entry name" value="Methyltransf_32"/>
    <property type="match status" value="1"/>
</dbReference>
<dbReference type="RefSeq" id="WP_168083151.1">
    <property type="nucleotide sequence ID" value="NZ_JAAVJI010000003.1"/>
</dbReference>
<name>A0ABX0YEQ3_9PSED</name>
<feature type="domain" description="Methyltransferase" evidence="1">
    <location>
        <begin position="112"/>
        <end position="228"/>
    </location>
</feature>
<accession>A0ABX0YEQ3</accession>
<dbReference type="PANTHER" id="PTHR13369">
    <property type="match status" value="1"/>
</dbReference>
<dbReference type="Proteomes" id="UP000746535">
    <property type="component" value="Unassembled WGS sequence"/>
</dbReference>
<dbReference type="EMBL" id="JAAVJI010000003">
    <property type="protein sequence ID" value="NJP00742.1"/>
    <property type="molecule type" value="Genomic_DNA"/>
</dbReference>
<dbReference type="GO" id="GO:0008168">
    <property type="term" value="F:methyltransferase activity"/>
    <property type="evidence" value="ECO:0007669"/>
    <property type="project" value="UniProtKB-KW"/>
</dbReference>
<dbReference type="GO" id="GO:0032259">
    <property type="term" value="P:methylation"/>
    <property type="evidence" value="ECO:0007669"/>
    <property type="project" value="UniProtKB-KW"/>
</dbReference>
<evidence type="ECO:0000313" key="2">
    <source>
        <dbReference type="EMBL" id="NJP00742.1"/>
    </source>
</evidence>
<keyword evidence="2" id="KW-0808">Transferase</keyword>
<keyword evidence="2" id="KW-0489">Methyltransferase</keyword>
<evidence type="ECO:0000313" key="3">
    <source>
        <dbReference type="Proteomes" id="UP000746535"/>
    </source>
</evidence>